<evidence type="ECO:0000259" key="1">
    <source>
        <dbReference type="PROSITE" id="PS50878"/>
    </source>
</evidence>
<dbReference type="PANTHER" id="PTHR19446">
    <property type="entry name" value="REVERSE TRANSCRIPTASES"/>
    <property type="match status" value="1"/>
</dbReference>
<reference evidence="2" key="1">
    <citation type="journal article" date="2013" name="Genome Biol.">
        <title>Reference genomes and transcriptomes of Nicotiana sylvestris and Nicotiana tomentosiformis.</title>
        <authorList>
            <person name="Sierro N."/>
            <person name="Battey J.N."/>
            <person name="Ouadi S."/>
            <person name="Bovet L."/>
            <person name="Goepfert S."/>
            <person name="Bakaher N."/>
            <person name="Peitsch M.C."/>
            <person name="Ivanov N.V."/>
        </authorList>
    </citation>
    <scope>NUCLEOTIDE SEQUENCE [LARGE SCALE GENOMIC DNA]</scope>
</reference>
<dbReference type="SUPFAM" id="SSF56672">
    <property type="entry name" value="DNA/RNA polymerases"/>
    <property type="match status" value="1"/>
</dbReference>
<feature type="domain" description="Reverse transcriptase" evidence="1">
    <location>
        <begin position="1"/>
        <end position="265"/>
    </location>
</feature>
<accession>A0A1U7YVH4</accession>
<dbReference type="PROSITE" id="PS50878">
    <property type="entry name" value="RT_POL"/>
    <property type="match status" value="1"/>
</dbReference>
<dbReference type="RefSeq" id="XP_009802765.1">
    <property type="nucleotide sequence ID" value="XM_009804463.1"/>
</dbReference>
<dbReference type="STRING" id="4096.A0A1U7YVH4"/>
<evidence type="ECO:0000313" key="3">
    <source>
        <dbReference type="RefSeq" id="XP_009802765.1"/>
    </source>
</evidence>
<dbReference type="Gene3D" id="3.30.70.270">
    <property type="match status" value="1"/>
</dbReference>
<dbReference type="AlphaFoldDB" id="A0A1U7YVH4"/>
<dbReference type="InterPro" id="IPR000477">
    <property type="entry name" value="RT_dom"/>
</dbReference>
<gene>
    <name evidence="3" type="primary">LOC104248237</name>
</gene>
<name>A0A1U7YVH4_NICSY</name>
<dbReference type="CDD" id="cd01650">
    <property type="entry name" value="RT_nLTR_like"/>
    <property type="match status" value="1"/>
</dbReference>
<dbReference type="InterPro" id="IPR043128">
    <property type="entry name" value="Rev_trsase/Diguanyl_cyclase"/>
</dbReference>
<sequence length="283" mass="32833">MNIVLGEWDNPGSQRDFGFCRRIRSKEVEGEMWKMSRGKADGPDEIPIEILKEAGQAGLEWLTRLFNIIFRGNKMPEEWRVVERRVRCSAAIFENQFGFMPGRSTTEAIHLVRRLEEQYRERKKNLHMVFIDLEKAYDKVPREVLWRCMEASGVLVAYIWGSALSPFLFALALEVLARHIQEELPLCMLFANDIVLIDETREGVNARLEVWKETLEFKGFKLSRSKTKYLECKRSDGMHEEGVVVKIGTQVVPKKDSFKYLGRSFKAMGRLTRMLPIVLERGG</sequence>
<proteinExistence type="predicted"/>
<dbReference type="Pfam" id="PF00078">
    <property type="entry name" value="RVT_1"/>
    <property type="match status" value="1"/>
</dbReference>
<evidence type="ECO:0000313" key="2">
    <source>
        <dbReference type="Proteomes" id="UP000189701"/>
    </source>
</evidence>
<keyword evidence="2" id="KW-1185">Reference proteome</keyword>
<dbReference type="Proteomes" id="UP000189701">
    <property type="component" value="Unplaced"/>
</dbReference>
<protein>
    <submittedName>
        <fullName evidence="3">Uncharacterized protein LOC104248237</fullName>
    </submittedName>
</protein>
<dbReference type="eggNOG" id="KOG1075">
    <property type="taxonomic scope" value="Eukaryota"/>
</dbReference>
<dbReference type="InterPro" id="IPR043502">
    <property type="entry name" value="DNA/RNA_pol_sf"/>
</dbReference>
<organism evidence="2 3">
    <name type="scientific">Nicotiana sylvestris</name>
    <name type="common">Wood tobacco</name>
    <name type="synonym">South American tobacco</name>
    <dbReference type="NCBI Taxonomy" id="4096"/>
    <lineage>
        <taxon>Eukaryota</taxon>
        <taxon>Viridiplantae</taxon>
        <taxon>Streptophyta</taxon>
        <taxon>Embryophyta</taxon>
        <taxon>Tracheophyta</taxon>
        <taxon>Spermatophyta</taxon>
        <taxon>Magnoliopsida</taxon>
        <taxon>eudicotyledons</taxon>
        <taxon>Gunneridae</taxon>
        <taxon>Pentapetalae</taxon>
        <taxon>asterids</taxon>
        <taxon>lamiids</taxon>
        <taxon>Solanales</taxon>
        <taxon>Solanaceae</taxon>
        <taxon>Nicotianoideae</taxon>
        <taxon>Nicotianeae</taxon>
        <taxon>Nicotiana</taxon>
    </lineage>
</organism>
<reference evidence="3" key="2">
    <citation type="submission" date="2025-08" db="UniProtKB">
        <authorList>
            <consortium name="RefSeq"/>
        </authorList>
    </citation>
    <scope>IDENTIFICATION</scope>
    <source>
        <tissue evidence="3">Leaf</tissue>
    </source>
</reference>